<name>A0A6J7CVK9_9ZZZZ</name>
<dbReference type="PANTHER" id="PTHR43245:SF51">
    <property type="entry name" value="SHORT CHAIN DEHYDROGENASE_REDUCTASE FAMILY 42E, MEMBER 2"/>
    <property type="match status" value="1"/>
</dbReference>
<dbReference type="InterPro" id="IPR036291">
    <property type="entry name" value="NAD(P)-bd_dom_sf"/>
</dbReference>
<evidence type="ECO:0000313" key="2">
    <source>
        <dbReference type="EMBL" id="CAB4860694.1"/>
    </source>
</evidence>
<proteinExistence type="predicted"/>
<accession>A0A6J7CVK9</accession>
<organism evidence="2">
    <name type="scientific">freshwater metagenome</name>
    <dbReference type="NCBI Taxonomy" id="449393"/>
    <lineage>
        <taxon>unclassified sequences</taxon>
        <taxon>metagenomes</taxon>
        <taxon>ecological metagenomes</taxon>
    </lineage>
</organism>
<dbReference type="Gene3D" id="3.40.50.720">
    <property type="entry name" value="NAD(P)-binding Rossmann-like Domain"/>
    <property type="match status" value="1"/>
</dbReference>
<protein>
    <submittedName>
        <fullName evidence="2">Unannotated protein</fullName>
    </submittedName>
</protein>
<reference evidence="2" key="1">
    <citation type="submission" date="2020-05" db="EMBL/GenBank/DDBJ databases">
        <authorList>
            <person name="Chiriac C."/>
            <person name="Salcher M."/>
            <person name="Ghai R."/>
            <person name="Kavagutti S V."/>
        </authorList>
    </citation>
    <scope>NUCLEOTIDE SEQUENCE</scope>
</reference>
<dbReference type="Pfam" id="PF01370">
    <property type="entry name" value="Epimerase"/>
    <property type="match status" value="1"/>
</dbReference>
<dbReference type="AlphaFoldDB" id="A0A6J7CVK9"/>
<evidence type="ECO:0000259" key="1">
    <source>
        <dbReference type="Pfam" id="PF01370"/>
    </source>
</evidence>
<dbReference type="EMBL" id="CAFBLN010000004">
    <property type="protein sequence ID" value="CAB4860694.1"/>
    <property type="molecule type" value="Genomic_DNA"/>
</dbReference>
<feature type="domain" description="NAD-dependent epimerase/dehydratase" evidence="1">
    <location>
        <begin position="3"/>
        <end position="209"/>
    </location>
</feature>
<dbReference type="InterPro" id="IPR001509">
    <property type="entry name" value="Epimerase_deHydtase"/>
</dbReference>
<dbReference type="SUPFAM" id="SSF51735">
    <property type="entry name" value="NAD(P)-binding Rossmann-fold domains"/>
    <property type="match status" value="1"/>
</dbReference>
<dbReference type="InterPro" id="IPR050177">
    <property type="entry name" value="Lipid_A_modif_metabolic_enz"/>
</dbReference>
<sequence length="314" mass="33833">MKVFLTGATSLLGRTVAEQLLRRGDLVTTYQRQPSGLATPEVLGDIRDAEKLLLAARSHDAVIHLAALVAPRPAWSDADSVNRLGTMYARQAAELCGRFVYISSPSVAFNGVAIMGSPTELPTYDGSDRYTRSKVAAELVALTNPKVPTVVIRPHLVWGPNDTQLVARIVTRARQGRLVLPDHGRALIDSTYVDDAAAAIVAGLDATDSNSSAVGHAWTITGNDPRPIAELVHGILLAAGIKSSPKSISAPLAKRLGWFSEHLWLGGEPPLTKFAAEQLSLAHWFDQRAVHEALHWRPVVSVEKGLQLLADSFQ</sequence>
<dbReference type="PANTHER" id="PTHR43245">
    <property type="entry name" value="BIFUNCTIONAL POLYMYXIN RESISTANCE PROTEIN ARNA"/>
    <property type="match status" value="1"/>
</dbReference>
<gene>
    <name evidence="2" type="ORF">UFOPK3381_00236</name>
</gene>